<organism evidence="1 2">
    <name type="scientific">Dillenia turbinata</name>
    <dbReference type="NCBI Taxonomy" id="194707"/>
    <lineage>
        <taxon>Eukaryota</taxon>
        <taxon>Viridiplantae</taxon>
        <taxon>Streptophyta</taxon>
        <taxon>Embryophyta</taxon>
        <taxon>Tracheophyta</taxon>
        <taxon>Spermatophyta</taxon>
        <taxon>Magnoliopsida</taxon>
        <taxon>eudicotyledons</taxon>
        <taxon>Gunneridae</taxon>
        <taxon>Pentapetalae</taxon>
        <taxon>Dilleniales</taxon>
        <taxon>Dilleniaceae</taxon>
        <taxon>Dillenia</taxon>
    </lineage>
</organism>
<reference evidence="1 2" key="1">
    <citation type="submission" date="2023-12" db="EMBL/GenBank/DDBJ databases">
        <title>A high-quality genome assembly for Dillenia turbinata (Dilleniales).</title>
        <authorList>
            <person name="Chanderbali A."/>
        </authorList>
    </citation>
    <scope>NUCLEOTIDE SEQUENCE [LARGE SCALE GENOMIC DNA]</scope>
    <source>
        <strain evidence="1">LSX21</strain>
        <tissue evidence="1">Leaf</tissue>
    </source>
</reference>
<evidence type="ECO:0000313" key="1">
    <source>
        <dbReference type="EMBL" id="KAK6921252.1"/>
    </source>
</evidence>
<dbReference type="Proteomes" id="UP001370490">
    <property type="component" value="Unassembled WGS sequence"/>
</dbReference>
<protein>
    <submittedName>
        <fullName evidence="1">Uncharacterized protein</fullName>
    </submittedName>
</protein>
<accession>A0AAN8V5A9</accession>
<dbReference type="AlphaFoldDB" id="A0AAN8V5A9"/>
<dbReference type="EMBL" id="JBAMMX010000020">
    <property type="protein sequence ID" value="KAK6921252.1"/>
    <property type="molecule type" value="Genomic_DNA"/>
</dbReference>
<keyword evidence="2" id="KW-1185">Reference proteome</keyword>
<comment type="caution">
    <text evidence="1">The sequence shown here is derived from an EMBL/GenBank/DDBJ whole genome shotgun (WGS) entry which is preliminary data.</text>
</comment>
<gene>
    <name evidence="1" type="ORF">RJ641_014930</name>
</gene>
<sequence>MQVNNGVWKVNLAFSVRKAIVCTMKAVKRKANFEESKQRREILQSLKKGGDWEVGRKPQAVSLVINRTKSFSNAVS</sequence>
<name>A0AAN8V5A9_9MAGN</name>
<proteinExistence type="predicted"/>
<evidence type="ECO:0000313" key="2">
    <source>
        <dbReference type="Proteomes" id="UP001370490"/>
    </source>
</evidence>